<evidence type="ECO:0000313" key="7">
    <source>
        <dbReference type="Proteomes" id="UP000196640"/>
    </source>
</evidence>
<dbReference type="Pfam" id="PF02634">
    <property type="entry name" value="FdhD-NarQ"/>
    <property type="match status" value="1"/>
</dbReference>
<dbReference type="GO" id="GO:0005737">
    <property type="term" value="C:cytoplasm"/>
    <property type="evidence" value="ECO:0007669"/>
    <property type="project" value="UniProtKB-SubCell"/>
</dbReference>
<reference evidence="7 8" key="1">
    <citation type="submission" date="2016-11" db="EMBL/GenBank/DDBJ databases">
        <title>Comparison of Traditional DNA-DNA Hybridization with In Silico Genomic Analysis.</title>
        <authorList>
            <person name="Nicholson A.C."/>
            <person name="Sammons S."/>
            <person name="Humrighouse B.W."/>
            <person name="Graziano J."/>
            <person name="Lasker B."/>
            <person name="Whitney A.M."/>
            <person name="Mcquiston J.R."/>
        </authorList>
    </citation>
    <scope>NUCLEOTIDE SEQUENCE [LARGE SCALE GENOMIC DNA]</scope>
    <source>
        <strain evidence="5 8">H1892</strain>
        <strain evidence="6 7">H2381</strain>
    </source>
</reference>
<dbReference type="EMBL" id="NIPX01000023">
    <property type="protein sequence ID" value="OWJ82787.1"/>
    <property type="molecule type" value="Genomic_DNA"/>
</dbReference>
<dbReference type="NCBIfam" id="TIGR00176">
    <property type="entry name" value="mobB"/>
    <property type="match status" value="1"/>
</dbReference>
<dbReference type="RefSeq" id="WP_084695138.1">
    <property type="nucleotide sequence ID" value="NZ_CALUEG010000014.1"/>
</dbReference>
<dbReference type="EMBL" id="NIPV01000117">
    <property type="protein sequence ID" value="OWJ71085.1"/>
    <property type="molecule type" value="Genomic_DNA"/>
</dbReference>
<evidence type="ECO:0000256" key="2">
    <source>
        <dbReference type="ARBA" id="ARBA00023150"/>
    </source>
</evidence>
<evidence type="ECO:0000313" key="5">
    <source>
        <dbReference type="EMBL" id="OWJ71085.1"/>
    </source>
</evidence>
<comment type="caution">
    <text evidence="3">Lacks conserved residue(s) required for the propagation of feature annotation.</text>
</comment>
<feature type="domain" description="Molybdopterin-guanine dinucleotide biosynthesis protein B (MobB)" evidence="4">
    <location>
        <begin position="3"/>
        <end position="135"/>
    </location>
</feature>
<dbReference type="Gene3D" id="3.40.50.300">
    <property type="entry name" value="P-loop containing nucleotide triphosphate hydrolases"/>
    <property type="match status" value="1"/>
</dbReference>
<proteinExistence type="inferred from homology"/>
<organism evidence="6 7">
    <name type="scientific">Haematobacter missouriensis</name>
    <dbReference type="NCBI Taxonomy" id="366616"/>
    <lineage>
        <taxon>Bacteria</taxon>
        <taxon>Pseudomonadati</taxon>
        <taxon>Pseudomonadota</taxon>
        <taxon>Alphaproteobacteria</taxon>
        <taxon>Rhodobacterales</taxon>
        <taxon>Paracoccaceae</taxon>
        <taxon>Haematobacter</taxon>
    </lineage>
</organism>
<dbReference type="NCBIfam" id="TIGR00129">
    <property type="entry name" value="fdhD_narQ"/>
    <property type="match status" value="1"/>
</dbReference>
<comment type="caution">
    <text evidence="6">The sequence shown here is derived from an EMBL/GenBank/DDBJ whole genome shotgun (WGS) entry which is preliminary data.</text>
</comment>
<dbReference type="GO" id="GO:0016783">
    <property type="term" value="F:sulfurtransferase activity"/>
    <property type="evidence" value="ECO:0007669"/>
    <property type="project" value="InterPro"/>
</dbReference>
<dbReference type="Gene3D" id="3.10.20.10">
    <property type="match status" value="1"/>
</dbReference>
<gene>
    <name evidence="3" type="primary">fdhD</name>
    <name evidence="6" type="ORF">CDV52_12300</name>
    <name evidence="5" type="ORF">CDV53_19465</name>
</gene>
<dbReference type="GO" id="GO:0006777">
    <property type="term" value="P:Mo-molybdopterin cofactor biosynthetic process"/>
    <property type="evidence" value="ECO:0007669"/>
    <property type="project" value="UniProtKB-UniRule"/>
</dbReference>
<dbReference type="InterPro" id="IPR027417">
    <property type="entry name" value="P-loop_NTPase"/>
</dbReference>
<dbReference type="HAMAP" id="MF_00187">
    <property type="entry name" value="FdhD"/>
    <property type="match status" value="1"/>
</dbReference>
<dbReference type="SUPFAM" id="SSF52540">
    <property type="entry name" value="P-loop containing nucleoside triphosphate hydrolases"/>
    <property type="match status" value="1"/>
</dbReference>
<evidence type="ECO:0000313" key="6">
    <source>
        <dbReference type="EMBL" id="OWJ82787.1"/>
    </source>
</evidence>
<dbReference type="AlphaFoldDB" id="A0A225D2G9"/>
<dbReference type="OrthoDB" id="3197277at2"/>
<keyword evidence="8" id="KW-1185">Reference proteome</keyword>
<dbReference type="InterPro" id="IPR016193">
    <property type="entry name" value="Cytidine_deaminase-like"/>
</dbReference>
<protein>
    <recommendedName>
        <fullName evidence="3">Sulfur carrier protein FdhD</fullName>
    </recommendedName>
</protein>
<dbReference type="InterPro" id="IPR003786">
    <property type="entry name" value="FdhD"/>
</dbReference>
<comment type="subcellular location">
    <subcellularLocation>
        <location evidence="3">Cytoplasm</location>
    </subcellularLocation>
</comment>
<comment type="similarity">
    <text evidence="3">Belongs to the FdhD family.</text>
</comment>
<evidence type="ECO:0000313" key="8">
    <source>
        <dbReference type="Proteomes" id="UP000214673"/>
    </source>
</evidence>
<dbReference type="Pfam" id="PF03205">
    <property type="entry name" value="MobB"/>
    <property type="match status" value="1"/>
</dbReference>
<dbReference type="Gene3D" id="3.40.140.10">
    <property type="entry name" value="Cytidine Deaminase, domain 2"/>
    <property type="match status" value="1"/>
</dbReference>
<evidence type="ECO:0000259" key="4">
    <source>
        <dbReference type="Pfam" id="PF03205"/>
    </source>
</evidence>
<dbReference type="PANTHER" id="PTHR30592">
    <property type="entry name" value="FORMATE DEHYDROGENASE"/>
    <property type="match status" value="1"/>
</dbReference>
<dbReference type="SUPFAM" id="SSF53927">
    <property type="entry name" value="Cytidine deaminase-like"/>
    <property type="match status" value="1"/>
</dbReference>
<sequence>MRVFGITGWKNSGKTGLMERLVTELTRVGYRVSTLKHAHHDADVDEPGRDSYRHRAAGAEEVLLSTSQRWALMHELRGAPEPSLADHLARLQPVDIVLVEGWKRDKHPKIECHRAETGSPLIQPGDSTIRGVASDSLTAGSLTVPVLDLDDTAAIAAFILRETEPRTPPALSPPFPSQRSIRRLRFGAEQVSDGERVLPAETAVALSYNGSTQAVMMATPEDLHDFALGYSLTEGIARPAELERIEAVATPRGIDLQIWLAPGAEARQVARRRQSFGPMGCGLCGIESLEEVLRDVPRVATPPWTVRAEDIAPAVAGIGAQQRLRAQSGALHAAAFWQPARGIVMVREDVGRHNALDKLCGALNTANMDPTSGGVVMTSRLSIDLVQKCAMLGTPLLIAVSAPTAEAVALAERSGITLITLAGAAGCDVWSHPARVSEPALQVPLR</sequence>
<dbReference type="InterPro" id="IPR004435">
    <property type="entry name" value="MobB_dom"/>
</dbReference>
<feature type="active site" description="Cysteine persulfide intermediate" evidence="3">
    <location>
        <position position="281"/>
    </location>
</feature>
<dbReference type="Proteomes" id="UP000196640">
    <property type="component" value="Unassembled WGS sequence"/>
</dbReference>
<dbReference type="GO" id="GO:0097163">
    <property type="term" value="F:sulfur carrier activity"/>
    <property type="evidence" value="ECO:0007669"/>
    <property type="project" value="UniProtKB-UniRule"/>
</dbReference>
<evidence type="ECO:0000256" key="1">
    <source>
        <dbReference type="ARBA" id="ARBA00022490"/>
    </source>
</evidence>
<dbReference type="Proteomes" id="UP000214673">
    <property type="component" value="Unassembled WGS sequence"/>
</dbReference>
<dbReference type="CDD" id="cd03116">
    <property type="entry name" value="MobB"/>
    <property type="match status" value="1"/>
</dbReference>
<evidence type="ECO:0000256" key="3">
    <source>
        <dbReference type="HAMAP-Rule" id="MF_00187"/>
    </source>
</evidence>
<keyword evidence="2 3" id="KW-0501">Molybdenum cofactor biosynthesis</keyword>
<dbReference type="PANTHER" id="PTHR30592:SF1">
    <property type="entry name" value="SULFUR CARRIER PROTEIN FDHD"/>
    <property type="match status" value="1"/>
</dbReference>
<dbReference type="GO" id="GO:0005525">
    <property type="term" value="F:GTP binding"/>
    <property type="evidence" value="ECO:0007669"/>
    <property type="project" value="InterPro"/>
</dbReference>
<name>A0A225D2G9_9RHOB</name>
<accession>A0A225D2G9</accession>
<keyword evidence="1 3" id="KW-0963">Cytoplasm</keyword>
<comment type="function">
    <text evidence="3">Required for formate dehydrogenase (FDH) activity. Acts as a sulfur carrier protein that transfers sulfur from IscS to the molybdenum cofactor prior to its insertion into FDH.</text>
</comment>